<comment type="caution">
    <text evidence="2">The sequence shown here is derived from an EMBL/GenBank/DDBJ whole genome shotgun (WGS) entry which is preliminary data.</text>
</comment>
<name>A0A1G2HVN3_9BACT</name>
<dbReference type="STRING" id="1802205.A3C58_00300"/>
<dbReference type="EMBL" id="MHOR01000037">
    <property type="protein sequence ID" value="OGZ65908.1"/>
    <property type="molecule type" value="Genomic_DNA"/>
</dbReference>
<keyword evidence="1" id="KW-0175">Coiled coil</keyword>
<evidence type="ECO:0000313" key="3">
    <source>
        <dbReference type="Proteomes" id="UP000178380"/>
    </source>
</evidence>
<evidence type="ECO:0000256" key="1">
    <source>
        <dbReference type="SAM" id="Coils"/>
    </source>
</evidence>
<accession>A0A1G2HVN3</accession>
<dbReference type="AlphaFoldDB" id="A0A1G2HVN3"/>
<reference evidence="2 3" key="1">
    <citation type="journal article" date="2016" name="Nat. Commun.">
        <title>Thousands of microbial genomes shed light on interconnected biogeochemical processes in an aquifer system.</title>
        <authorList>
            <person name="Anantharaman K."/>
            <person name="Brown C.T."/>
            <person name="Hug L.A."/>
            <person name="Sharon I."/>
            <person name="Castelle C.J."/>
            <person name="Probst A.J."/>
            <person name="Thomas B.C."/>
            <person name="Singh A."/>
            <person name="Wilkins M.J."/>
            <person name="Karaoz U."/>
            <person name="Brodie E.L."/>
            <person name="Williams K.H."/>
            <person name="Hubbard S.S."/>
            <person name="Banfield J.F."/>
        </authorList>
    </citation>
    <scope>NUCLEOTIDE SEQUENCE [LARGE SCALE GENOMIC DNA]</scope>
</reference>
<sequence length="138" mass="16544">MPEKVPNEINFDKDPIRKAPDEQIISESGAIEDMDFERKIVETYRIVRLINMISGYFKGRDLEKRIFNQQGEKFVKAIEGLVEENRNELKQILEKVNSFQYENTRIKKMSNWSFDIFEAPGSFVLYYFENKENREKYK</sequence>
<gene>
    <name evidence="2" type="ORF">A3C58_00300</name>
</gene>
<proteinExistence type="predicted"/>
<evidence type="ECO:0000313" key="2">
    <source>
        <dbReference type="EMBL" id="OGZ65908.1"/>
    </source>
</evidence>
<feature type="coiled-coil region" evidence="1">
    <location>
        <begin position="75"/>
        <end position="102"/>
    </location>
</feature>
<organism evidence="2 3">
    <name type="scientific">Candidatus Staskawiczbacteria bacterium RIFCSPHIGHO2_02_FULL_34_10</name>
    <dbReference type="NCBI Taxonomy" id="1802205"/>
    <lineage>
        <taxon>Bacteria</taxon>
        <taxon>Candidatus Staskawicziibacteriota</taxon>
    </lineage>
</organism>
<dbReference type="Proteomes" id="UP000178380">
    <property type="component" value="Unassembled WGS sequence"/>
</dbReference>
<protein>
    <submittedName>
        <fullName evidence="2">Uncharacterized protein</fullName>
    </submittedName>
</protein>